<dbReference type="Proteomes" id="UP001207228">
    <property type="component" value="Unassembled WGS sequence"/>
</dbReference>
<gene>
    <name evidence="2" type="ORF">OO017_11620</name>
</gene>
<dbReference type="RefSeq" id="WP_266052662.1">
    <property type="nucleotide sequence ID" value="NZ_JAPFQO010000007.1"/>
</dbReference>
<accession>A0ABT3RGI7</accession>
<keyword evidence="3" id="KW-1185">Reference proteome</keyword>
<reference evidence="2 3" key="1">
    <citation type="submission" date="2022-11" db="EMBL/GenBank/DDBJ databases">
        <title>The characterization of three novel Bacteroidetes species and genomic analysis of their roles in tidal elemental geochemical cycles.</title>
        <authorList>
            <person name="Ma K.-J."/>
        </authorList>
    </citation>
    <scope>NUCLEOTIDE SEQUENCE [LARGE SCALE GENOMIC DNA]</scope>
    <source>
        <strain evidence="2 3">M82</strain>
    </source>
</reference>
<evidence type="ECO:0000256" key="1">
    <source>
        <dbReference type="SAM" id="MobiDB-lite"/>
    </source>
</evidence>
<organism evidence="2 3">
    <name type="scientific">Pontibacter anaerobius</name>
    <dbReference type="NCBI Taxonomy" id="2993940"/>
    <lineage>
        <taxon>Bacteria</taxon>
        <taxon>Pseudomonadati</taxon>
        <taxon>Bacteroidota</taxon>
        <taxon>Cytophagia</taxon>
        <taxon>Cytophagales</taxon>
        <taxon>Hymenobacteraceae</taxon>
        <taxon>Pontibacter</taxon>
    </lineage>
</organism>
<protein>
    <submittedName>
        <fullName evidence="2">Uncharacterized protein</fullName>
    </submittedName>
</protein>
<name>A0ABT3RGI7_9BACT</name>
<dbReference type="EMBL" id="JAPFQO010000007">
    <property type="protein sequence ID" value="MCX2740598.1"/>
    <property type="molecule type" value="Genomic_DNA"/>
</dbReference>
<sequence>MSSGRKQQLGKYKYGSRGLGNPQQEGSGQRCPEQRKYEWTGISYGQSIKDGSPSQLSYKLNIIKGHKSEDLRQKGR</sequence>
<comment type="caution">
    <text evidence="2">The sequence shown here is derived from an EMBL/GenBank/DDBJ whole genome shotgun (WGS) entry which is preliminary data.</text>
</comment>
<feature type="region of interest" description="Disordered" evidence="1">
    <location>
        <begin position="1"/>
        <end position="34"/>
    </location>
</feature>
<proteinExistence type="predicted"/>
<evidence type="ECO:0000313" key="2">
    <source>
        <dbReference type="EMBL" id="MCX2740598.1"/>
    </source>
</evidence>
<evidence type="ECO:0000313" key="3">
    <source>
        <dbReference type="Proteomes" id="UP001207228"/>
    </source>
</evidence>